<keyword evidence="7" id="KW-0408">Iron</keyword>
<keyword evidence="4" id="KW-0410">Iron transport</keyword>
<keyword evidence="6" id="KW-0732">Signal</keyword>
<evidence type="ECO:0000256" key="14">
    <source>
        <dbReference type="SAM" id="MobiDB-lite"/>
    </source>
</evidence>
<dbReference type="EMBL" id="JABBJJ010000134">
    <property type="protein sequence ID" value="NMO18384.1"/>
    <property type="molecule type" value="Genomic_DNA"/>
</dbReference>
<protein>
    <submittedName>
        <fullName evidence="17">TonB-dependent receptor</fullName>
    </submittedName>
</protein>
<feature type="domain" description="TonB-dependent receptor-like beta-barrel" evidence="15">
    <location>
        <begin position="234"/>
        <end position="631"/>
    </location>
</feature>
<evidence type="ECO:0000256" key="5">
    <source>
        <dbReference type="ARBA" id="ARBA00022692"/>
    </source>
</evidence>
<dbReference type="GO" id="GO:0009279">
    <property type="term" value="C:cell outer membrane"/>
    <property type="evidence" value="ECO:0007669"/>
    <property type="project" value="UniProtKB-SubCell"/>
</dbReference>
<evidence type="ECO:0000259" key="16">
    <source>
        <dbReference type="Pfam" id="PF07715"/>
    </source>
</evidence>
<dbReference type="Gene3D" id="2.170.130.10">
    <property type="entry name" value="TonB-dependent receptor, plug domain"/>
    <property type="match status" value="1"/>
</dbReference>
<accession>A0A848LL77</accession>
<dbReference type="InterPro" id="IPR037066">
    <property type="entry name" value="Plug_dom_sf"/>
</dbReference>
<feature type="domain" description="TonB-dependent receptor plug" evidence="16">
    <location>
        <begin position="45"/>
        <end position="151"/>
    </location>
</feature>
<dbReference type="Pfam" id="PF00593">
    <property type="entry name" value="TonB_dep_Rec_b-barrel"/>
    <property type="match status" value="1"/>
</dbReference>
<gene>
    <name evidence="17" type="ORF">HG543_26500</name>
</gene>
<dbReference type="InterPro" id="IPR036942">
    <property type="entry name" value="Beta-barrel_TonB_sf"/>
</dbReference>
<evidence type="ECO:0000256" key="13">
    <source>
        <dbReference type="RuleBase" id="RU003357"/>
    </source>
</evidence>
<evidence type="ECO:0000313" key="18">
    <source>
        <dbReference type="Proteomes" id="UP000518300"/>
    </source>
</evidence>
<comment type="similarity">
    <text evidence="12 13">Belongs to the TonB-dependent receptor family.</text>
</comment>
<dbReference type="Proteomes" id="UP000518300">
    <property type="component" value="Unassembled WGS sequence"/>
</dbReference>
<keyword evidence="10 12" id="KW-0472">Membrane</keyword>
<keyword evidence="3 12" id="KW-1134">Transmembrane beta strand</keyword>
<keyword evidence="11 12" id="KW-0998">Cell outer membrane</keyword>
<dbReference type="GO" id="GO:0015344">
    <property type="term" value="F:siderophore uptake transmembrane transporter activity"/>
    <property type="evidence" value="ECO:0007669"/>
    <property type="project" value="TreeGrafter"/>
</dbReference>
<feature type="region of interest" description="Disordered" evidence="14">
    <location>
        <begin position="1"/>
        <end position="29"/>
    </location>
</feature>
<comment type="subcellular location">
    <subcellularLocation>
        <location evidence="1 12">Cell outer membrane</location>
        <topology evidence="1 12">Multi-pass membrane protein</topology>
    </subcellularLocation>
</comment>
<dbReference type="InterPro" id="IPR039426">
    <property type="entry name" value="TonB-dep_rcpt-like"/>
</dbReference>
<keyword evidence="5 12" id="KW-0812">Transmembrane</keyword>
<comment type="caution">
    <text evidence="17">The sequence shown here is derived from an EMBL/GenBank/DDBJ whole genome shotgun (WGS) entry which is preliminary data.</text>
</comment>
<evidence type="ECO:0000256" key="1">
    <source>
        <dbReference type="ARBA" id="ARBA00004571"/>
    </source>
</evidence>
<dbReference type="PANTHER" id="PTHR32552">
    <property type="entry name" value="FERRICHROME IRON RECEPTOR-RELATED"/>
    <property type="match status" value="1"/>
</dbReference>
<evidence type="ECO:0000256" key="2">
    <source>
        <dbReference type="ARBA" id="ARBA00022448"/>
    </source>
</evidence>
<organism evidence="17 18">
    <name type="scientific">Pyxidicoccus fallax</name>
    <dbReference type="NCBI Taxonomy" id="394095"/>
    <lineage>
        <taxon>Bacteria</taxon>
        <taxon>Pseudomonadati</taxon>
        <taxon>Myxococcota</taxon>
        <taxon>Myxococcia</taxon>
        <taxon>Myxococcales</taxon>
        <taxon>Cystobacterineae</taxon>
        <taxon>Myxococcaceae</taxon>
        <taxon>Pyxidicoccus</taxon>
    </lineage>
</organism>
<keyword evidence="2 12" id="KW-0813">Transport</keyword>
<evidence type="ECO:0000313" key="17">
    <source>
        <dbReference type="EMBL" id="NMO18384.1"/>
    </source>
</evidence>
<name>A0A848LL77_9BACT</name>
<keyword evidence="8" id="KW-0406">Ion transport</keyword>
<evidence type="ECO:0000256" key="12">
    <source>
        <dbReference type="PROSITE-ProRule" id="PRU01360"/>
    </source>
</evidence>
<evidence type="ECO:0000256" key="7">
    <source>
        <dbReference type="ARBA" id="ARBA00023004"/>
    </source>
</evidence>
<evidence type="ECO:0000256" key="8">
    <source>
        <dbReference type="ARBA" id="ARBA00023065"/>
    </source>
</evidence>
<evidence type="ECO:0000256" key="11">
    <source>
        <dbReference type="ARBA" id="ARBA00023237"/>
    </source>
</evidence>
<dbReference type="PANTHER" id="PTHR32552:SF68">
    <property type="entry name" value="FERRICHROME OUTER MEMBRANE TRANSPORTER_PHAGE RECEPTOR"/>
    <property type="match status" value="1"/>
</dbReference>
<evidence type="ECO:0000256" key="6">
    <source>
        <dbReference type="ARBA" id="ARBA00022729"/>
    </source>
</evidence>
<dbReference type="Gene3D" id="2.40.170.20">
    <property type="entry name" value="TonB-dependent receptor, beta-barrel domain"/>
    <property type="match status" value="1"/>
</dbReference>
<evidence type="ECO:0000256" key="9">
    <source>
        <dbReference type="ARBA" id="ARBA00023077"/>
    </source>
</evidence>
<evidence type="ECO:0000256" key="10">
    <source>
        <dbReference type="ARBA" id="ARBA00023136"/>
    </source>
</evidence>
<dbReference type="Pfam" id="PF07715">
    <property type="entry name" value="Plug"/>
    <property type="match status" value="1"/>
</dbReference>
<dbReference type="AlphaFoldDB" id="A0A848LL77"/>
<proteinExistence type="inferred from homology"/>
<dbReference type="InterPro" id="IPR012910">
    <property type="entry name" value="Plug_dom"/>
</dbReference>
<keyword evidence="17" id="KW-0675">Receptor</keyword>
<evidence type="ECO:0000256" key="3">
    <source>
        <dbReference type="ARBA" id="ARBA00022452"/>
    </source>
</evidence>
<evidence type="ECO:0000259" key="15">
    <source>
        <dbReference type="Pfam" id="PF00593"/>
    </source>
</evidence>
<keyword evidence="9 13" id="KW-0798">TonB box</keyword>
<keyword evidence="18" id="KW-1185">Reference proteome</keyword>
<dbReference type="SUPFAM" id="SSF56935">
    <property type="entry name" value="Porins"/>
    <property type="match status" value="1"/>
</dbReference>
<dbReference type="PROSITE" id="PS52016">
    <property type="entry name" value="TONB_DEPENDENT_REC_3"/>
    <property type="match status" value="1"/>
</dbReference>
<evidence type="ECO:0000256" key="4">
    <source>
        <dbReference type="ARBA" id="ARBA00022496"/>
    </source>
</evidence>
<sequence length="668" mass="74373">MGAPHSSRPDATPPPAPADDEASPDHMGETISVEGRGRGALISSEVLTSVNVIGREQLAEENVNEPLEVLRRTPAVYMDGFNQGIVSSDIGVRGFSTQGDVAPVKLLIDGIPSNIHIGVPDMKTVSPLDIERMEVVKGTNDPRFGLYNVAGNVNVVTRRGGNERQLRLLGGSFGTVEPQAFIGIENGRLAQNYSAAYRRSSGYRNNSEQGRFTGSGKWFLTLDKGGRVGLIVRGAYMDADAPGYLTTDEMRAAPRSVVDYARADGGTQRNLHASVHFDRDFSPDLTWSLKAYGQGFLRKRWVRHSAESIQQERVEDEKQYGALSVLTLRTDALGLEDFALEWGLDYQLQDNRHLRYQTEERRRSGDPVRNQDFDFQALGTYLQARAWLVDRVRVVAALRADRLFGGFRDRRSGDEYGISDEDLILQPKLSLAYTPWEGHTVYGNYGRTFQTGVGLGAYQTQGEPLSVSLNDGWEAGYKLEPRDWLTARVAVWQQYASNEVRLRFDDSGDSENVGRTRREGFDVELTVRPLTQVTLWGSFSRHVAWQTEPGPAHPARLGKQLDHVPDFSAKTGVDYAPLTALHLSLWLYAQGDYHLTKENDQGQYGAYTLLNLDASYEVTQWARVGVQLRNLLGTTYDTSVWYRDFSGPTVLHTPGDGRAGYVTTTMTF</sequence>
<reference evidence="17 18" key="1">
    <citation type="submission" date="2020-04" db="EMBL/GenBank/DDBJ databases">
        <title>Draft genome of Pyxidicoccus fallax type strain.</title>
        <authorList>
            <person name="Whitworth D.E."/>
        </authorList>
    </citation>
    <scope>NUCLEOTIDE SEQUENCE [LARGE SCALE GENOMIC DNA]</scope>
    <source>
        <strain evidence="17 18">DSM 14698</strain>
    </source>
</reference>
<dbReference type="InterPro" id="IPR000531">
    <property type="entry name" value="Beta-barrel_TonB"/>
</dbReference>